<feature type="domain" description="EamA" evidence="7">
    <location>
        <begin position="21"/>
        <end position="154"/>
    </location>
</feature>
<dbReference type="RefSeq" id="WP_345244470.1">
    <property type="nucleotide sequence ID" value="NZ_BAABHD010000029.1"/>
</dbReference>
<dbReference type="EMBL" id="BAABHD010000029">
    <property type="protein sequence ID" value="GAA4457410.1"/>
    <property type="molecule type" value="Genomic_DNA"/>
</dbReference>
<comment type="caution">
    <text evidence="8">The sequence shown here is derived from an EMBL/GenBank/DDBJ whole genome shotgun (WGS) entry which is preliminary data.</text>
</comment>
<evidence type="ECO:0000256" key="2">
    <source>
        <dbReference type="ARBA" id="ARBA00007362"/>
    </source>
</evidence>
<keyword evidence="4 6" id="KW-1133">Transmembrane helix</keyword>
<evidence type="ECO:0000256" key="3">
    <source>
        <dbReference type="ARBA" id="ARBA00022692"/>
    </source>
</evidence>
<feature type="transmembrane region" description="Helical" evidence="6">
    <location>
        <begin position="17"/>
        <end position="37"/>
    </location>
</feature>
<feature type="transmembrane region" description="Helical" evidence="6">
    <location>
        <begin position="49"/>
        <end position="69"/>
    </location>
</feature>
<proteinExistence type="inferred from homology"/>
<feature type="transmembrane region" description="Helical" evidence="6">
    <location>
        <begin position="218"/>
        <end position="240"/>
    </location>
</feature>
<dbReference type="InterPro" id="IPR037185">
    <property type="entry name" value="EmrE-like"/>
</dbReference>
<dbReference type="Proteomes" id="UP001501175">
    <property type="component" value="Unassembled WGS sequence"/>
</dbReference>
<feature type="transmembrane region" description="Helical" evidence="6">
    <location>
        <begin position="283"/>
        <end position="301"/>
    </location>
</feature>
<dbReference type="InterPro" id="IPR000620">
    <property type="entry name" value="EamA_dom"/>
</dbReference>
<evidence type="ECO:0000313" key="8">
    <source>
        <dbReference type="EMBL" id="GAA4457410.1"/>
    </source>
</evidence>
<feature type="transmembrane region" description="Helical" evidence="6">
    <location>
        <begin position="136"/>
        <end position="156"/>
    </location>
</feature>
<evidence type="ECO:0000256" key="4">
    <source>
        <dbReference type="ARBA" id="ARBA00022989"/>
    </source>
</evidence>
<dbReference type="Pfam" id="PF00892">
    <property type="entry name" value="EamA"/>
    <property type="match status" value="2"/>
</dbReference>
<evidence type="ECO:0000256" key="6">
    <source>
        <dbReference type="SAM" id="Phobius"/>
    </source>
</evidence>
<comment type="similarity">
    <text evidence="2">Belongs to the EamA transporter family.</text>
</comment>
<evidence type="ECO:0000259" key="7">
    <source>
        <dbReference type="Pfam" id="PF00892"/>
    </source>
</evidence>
<reference evidence="9" key="1">
    <citation type="journal article" date="2019" name="Int. J. Syst. Evol. Microbiol.">
        <title>The Global Catalogue of Microorganisms (GCM) 10K type strain sequencing project: providing services to taxonomists for standard genome sequencing and annotation.</title>
        <authorList>
            <consortium name="The Broad Institute Genomics Platform"/>
            <consortium name="The Broad Institute Genome Sequencing Center for Infectious Disease"/>
            <person name="Wu L."/>
            <person name="Ma J."/>
        </authorList>
    </citation>
    <scope>NUCLEOTIDE SEQUENCE [LARGE SCALE GENOMIC DNA]</scope>
    <source>
        <strain evidence="9">JCM 17927</strain>
    </source>
</reference>
<dbReference type="SUPFAM" id="SSF103481">
    <property type="entry name" value="Multidrug resistance efflux transporter EmrE"/>
    <property type="match status" value="2"/>
</dbReference>
<sequence length="305" mass="33572">MNTAPAKPVVVHRPRPLLAWVLLVLMALVWGSSFILIKRSLAVFPVEQVAAGRIFFAFLFFLPMMLGQIRRAEVRQTLRDRWWAFLVSGTLGFLGPAFLFAEAGAHINSSLAGALNSLSPLFTLIIGTLFFRQRVWWMQVVGILLGFTGTAFLIFYSASGTLTINGYALLVVVATVMYGININNIVRYLSHLPALVSTTWIFAFVGPLALGILLTTDFFSRVAATGASFSFFALLFLGVMSSGVTSIIFNRVVQLSSGIFASSVTYLMPIVALMWGMLDHERIALPHYVGMAVCLFGVYLVNRKK</sequence>
<feature type="transmembrane region" description="Helical" evidence="6">
    <location>
        <begin position="192"/>
        <end position="212"/>
    </location>
</feature>
<evidence type="ECO:0000256" key="5">
    <source>
        <dbReference type="ARBA" id="ARBA00023136"/>
    </source>
</evidence>
<feature type="domain" description="EamA" evidence="7">
    <location>
        <begin position="168"/>
        <end position="302"/>
    </location>
</feature>
<dbReference type="PANTHER" id="PTHR32322:SF2">
    <property type="entry name" value="EAMA DOMAIN-CONTAINING PROTEIN"/>
    <property type="match status" value="1"/>
</dbReference>
<feature type="transmembrane region" description="Helical" evidence="6">
    <location>
        <begin position="81"/>
        <end position="101"/>
    </location>
</feature>
<keyword evidence="9" id="KW-1185">Reference proteome</keyword>
<gene>
    <name evidence="8" type="ORF">GCM10023189_28040</name>
</gene>
<keyword evidence="3 6" id="KW-0812">Transmembrane</keyword>
<protein>
    <submittedName>
        <fullName evidence="8">DMT family transporter</fullName>
    </submittedName>
</protein>
<accession>A0ABP8N0A9</accession>
<dbReference type="InterPro" id="IPR050638">
    <property type="entry name" value="AA-Vitamin_Transporters"/>
</dbReference>
<evidence type="ECO:0000256" key="1">
    <source>
        <dbReference type="ARBA" id="ARBA00004141"/>
    </source>
</evidence>
<evidence type="ECO:0000313" key="9">
    <source>
        <dbReference type="Proteomes" id="UP001501175"/>
    </source>
</evidence>
<organism evidence="8 9">
    <name type="scientific">Nibrella saemangeumensis</name>
    <dbReference type="NCBI Taxonomy" id="1084526"/>
    <lineage>
        <taxon>Bacteria</taxon>
        <taxon>Pseudomonadati</taxon>
        <taxon>Bacteroidota</taxon>
        <taxon>Cytophagia</taxon>
        <taxon>Cytophagales</taxon>
        <taxon>Spirosomataceae</taxon>
        <taxon>Nibrella</taxon>
    </lineage>
</organism>
<feature type="transmembrane region" description="Helical" evidence="6">
    <location>
        <begin position="113"/>
        <end position="131"/>
    </location>
</feature>
<feature type="transmembrane region" description="Helical" evidence="6">
    <location>
        <begin position="252"/>
        <end position="277"/>
    </location>
</feature>
<comment type="subcellular location">
    <subcellularLocation>
        <location evidence="1">Membrane</location>
        <topology evidence="1">Multi-pass membrane protein</topology>
    </subcellularLocation>
</comment>
<keyword evidence="5 6" id="KW-0472">Membrane</keyword>
<feature type="transmembrane region" description="Helical" evidence="6">
    <location>
        <begin position="162"/>
        <end position="180"/>
    </location>
</feature>
<dbReference type="PANTHER" id="PTHR32322">
    <property type="entry name" value="INNER MEMBRANE TRANSPORTER"/>
    <property type="match status" value="1"/>
</dbReference>
<name>A0ABP8N0A9_9BACT</name>